<keyword evidence="2" id="KW-0378">Hydrolase</keyword>
<evidence type="ECO:0000313" key="2">
    <source>
        <dbReference type="EMBL" id="GAA4552323.1"/>
    </source>
</evidence>
<protein>
    <submittedName>
        <fullName evidence="2">Dienelactone hydrolase family protein</fullName>
    </submittedName>
</protein>
<accession>A0ABP8RX67</accession>
<dbReference type="PANTHER" id="PTHR46623">
    <property type="entry name" value="CARBOXYMETHYLENEBUTENOLIDASE-RELATED"/>
    <property type="match status" value="1"/>
</dbReference>
<reference evidence="3" key="1">
    <citation type="journal article" date="2019" name="Int. J. Syst. Evol. Microbiol.">
        <title>The Global Catalogue of Microorganisms (GCM) 10K type strain sequencing project: providing services to taxonomists for standard genome sequencing and annotation.</title>
        <authorList>
            <consortium name="The Broad Institute Genomics Platform"/>
            <consortium name="The Broad Institute Genome Sequencing Center for Infectious Disease"/>
            <person name="Wu L."/>
            <person name="Ma J."/>
        </authorList>
    </citation>
    <scope>NUCLEOTIDE SEQUENCE [LARGE SCALE GENOMIC DNA]</scope>
    <source>
        <strain evidence="3">JCM 17906</strain>
    </source>
</reference>
<dbReference type="EMBL" id="BAABGT010000071">
    <property type="protein sequence ID" value="GAA4552323.1"/>
    <property type="molecule type" value="Genomic_DNA"/>
</dbReference>
<dbReference type="GO" id="GO:0016787">
    <property type="term" value="F:hydrolase activity"/>
    <property type="evidence" value="ECO:0007669"/>
    <property type="project" value="UniProtKB-KW"/>
</dbReference>
<dbReference type="RefSeq" id="WP_345422216.1">
    <property type="nucleotide sequence ID" value="NZ_BAABGT010000071.1"/>
</dbReference>
<comment type="caution">
    <text evidence="2">The sequence shown here is derived from an EMBL/GenBank/DDBJ whole genome shotgun (WGS) entry which is preliminary data.</text>
</comment>
<dbReference type="PANTHER" id="PTHR46623:SF6">
    <property type="entry name" value="ALPHA_BETA-HYDROLASES SUPERFAMILY PROTEIN"/>
    <property type="match status" value="1"/>
</dbReference>
<organism evidence="2 3">
    <name type="scientific">Pseudonocardia xishanensis</name>
    <dbReference type="NCBI Taxonomy" id="630995"/>
    <lineage>
        <taxon>Bacteria</taxon>
        <taxon>Bacillati</taxon>
        <taxon>Actinomycetota</taxon>
        <taxon>Actinomycetes</taxon>
        <taxon>Pseudonocardiales</taxon>
        <taxon>Pseudonocardiaceae</taxon>
        <taxon>Pseudonocardia</taxon>
    </lineage>
</organism>
<evidence type="ECO:0000259" key="1">
    <source>
        <dbReference type="Pfam" id="PF01738"/>
    </source>
</evidence>
<dbReference type="InterPro" id="IPR029058">
    <property type="entry name" value="AB_hydrolase_fold"/>
</dbReference>
<sequence>MTRYEKIPADGGEFDAYLALPESGRGPGVLVFQEIFGINDNIRGICDRLAGEGYVALAPDMFWRLEPRFERKDETGMPDGMALVQRLDFAAAAGDMTAALAHLRGLDACTGKVGAIGFCLGGTLTYLCATTNPDLDAAVPYYGSGIHDMLGSAGNLTCPTLFHYGDHDPFIPAEQIALVDAAMADKPNVTVAHHDAGHAFSNWDAPSMYDEKAAAEAWEQTDAFLAANLR</sequence>
<dbReference type="InterPro" id="IPR002925">
    <property type="entry name" value="Dienelactn_hydro"/>
</dbReference>
<keyword evidence="3" id="KW-1185">Reference proteome</keyword>
<dbReference type="InterPro" id="IPR051049">
    <property type="entry name" value="Dienelactone_hydrolase-like"/>
</dbReference>
<name>A0ABP8RX67_9PSEU</name>
<gene>
    <name evidence="2" type="ORF">GCM10023175_45890</name>
</gene>
<dbReference type="SUPFAM" id="SSF53474">
    <property type="entry name" value="alpha/beta-Hydrolases"/>
    <property type="match status" value="1"/>
</dbReference>
<evidence type="ECO:0000313" key="3">
    <source>
        <dbReference type="Proteomes" id="UP001501598"/>
    </source>
</evidence>
<dbReference type="Proteomes" id="UP001501598">
    <property type="component" value="Unassembled WGS sequence"/>
</dbReference>
<dbReference type="Gene3D" id="3.40.50.1820">
    <property type="entry name" value="alpha/beta hydrolase"/>
    <property type="match status" value="1"/>
</dbReference>
<dbReference type="Pfam" id="PF01738">
    <property type="entry name" value="DLH"/>
    <property type="match status" value="1"/>
</dbReference>
<proteinExistence type="predicted"/>
<feature type="domain" description="Dienelactone hydrolase" evidence="1">
    <location>
        <begin position="14"/>
        <end position="227"/>
    </location>
</feature>